<organism evidence="2 3">
    <name type="scientific">Arenicella chitinivorans</name>
    <dbReference type="NCBI Taxonomy" id="1329800"/>
    <lineage>
        <taxon>Bacteria</taxon>
        <taxon>Pseudomonadati</taxon>
        <taxon>Pseudomonadota</taxon>
        <taxon>Gammaproteobacteria</taxon>
        <taxon>Arenicellales</taxon>
        <taxon>Arenicellaceae</taxon>
        <taxon>Arenicella</taxon>
    </lineage>
</organism>
<dbReference type="RefSeq" id="WP_189400236.1">
    <property type="nucleotide sequence ID" value="NZ_BMXA01000002.1"/>
</dbReference>
<accession>A0A918VN84</accession>
<protein>
    <recommendedName>
        <fullName evidence="1">DUF695 domain-containing protein</fullName>
    </recommendedName>
</protein>
<evidence type="ECO:0000259" key="1">
    <source>
        <dbReference type="Pfam" id="PF05117"/>
    </source>
</evidence>
<comment type="caution">
    <text evidence="2">The sequence shown here is derived from an EMBL/GenBank/DDBJ whole genome shotgun (WGS) entry which is preliminary data.</text>
</comment>
<name>A0A918VN84_9GAMM</name>
<gene>
    <name evidence="2" type="ORF">GCM10008090_19380</name>
</gene>
<reference evidence="2" key="1">
    <citation type="journal article" date="2014" name="Int. J. Syst. Evol. Microbiol.">
        <title>Complete genome sequence of Corynebacterium casei LMG S-19264T (=DSM 44701T), isolated from a smear-ripened cheese.</title>
        <authorList>
            <consortium name="US DOE Joint Genome Institute (JGI-PGF)"/>
            <person name="Walter F."/>
            <person name="Albersmeier A."/>
            <person name="Kalinowski J."/>
            <person name="Ruckert C."/>
        </authorList>
    </citation>
    <scope>NUCLEOTIDE SEQUENCE</scope>
    <source>
        <strain evidence="2">KCTC 12711</strain>
    </source>
</reference>
<proteinExistence type="predicted"/>
<feature type="domain" description="DUF695" evidence="1">
    <location>
        <begin position="32"/>
        <end position="139"/>
    </location>
</feature>
<sequence>MNIEKIVNENPWMNESREYEDGSLVLLRFIDKLDPNMEFDSHQKSLCIFWDFEANDKGMPQRDVQDQMGEFEKLISNAVEKDLTAFLAGVLTMDGYRQWIYCCEDLDLFIERLNNITPEGKPFPIHLESSEETSWSYFFRIFGNKNA</sequence>
<evidence type="ECO:0000313" key="2">
    <source>
        <dbReference type="EMBL" id="GHA09480.1"/>
    </source>
</evidence>
<keyword evidence="3" id="KW-1185">Reference proteome</keyword>
<dbReference type="InterPro" id="IPR016097">
    <property type="entry name" value="DUF695"/>
</dbReference>
<dbReference type="EMBL" id="BMXA01000002">
    <property type="protein sequence ID" value="GHA09480.1"/>
    <property type="molecule type" value="Genomic_DNA"/>
</dbReference>
<dbReference type="Proteomes" id="UP000614811">
    <property type="component" value="Unassembled WGS sequence"/>
</dbReference>
<reference evidence="2" key="2">
    <citation type="submission" date="2020-09" db="EMBL/GenBank/DDBJ databases">
        <authorList>
            <person name="Sun Q."/>
            <person name="Kim S."/>
        </authorList>
    </citation>
    <scope>NUCLEOTIDE SEQUENCE</scope>
    <source>
        <strain evidence="2">KCTC 12711</strain>
    </source>
</reference>
<evidence type="ECO:0000313" key="3">
    <source>
        <dbReference type="Proteomes" id="UP000614811"/>
    </source>
</evidence>
<dbReference type="AlphaFoldDB" id="A0A918VN84"/>
<dbReference type="Pfam" id="PF05117">
    <property type="entry name" value="DUF695"/>
    <property type="match status" value="1"/>
</dbReference>